<name>X0ZEN7_9ZZZZ</name>
<comment type="caution">
    <text evidence="2">The sequence shown here is derived from an EMBL/GenBank/DDBJ whole genome shotgun (WGS) entry which is preliminary data.</text>
</comment>
<gene>
    <name evidence="2" type="ORF">S01H4_20877</name>
</gene>
<dbReference type="EMBL" id="BART01009418">
    <property type="protein sequence ID" value="GAG68095.1"/>
    <property type="molecule type" value="Genomic_DNA"/>
</dbReference>
<feature type="domain" description="DUF551" evidence="1">
    <location>
        <begin position="6"/>
        <end position="83"/>
    </location>
</feature>
<evidence type="ECO:0000313" key="2">
    <source>
        <dbReference type="EMBL" id="GAG68095.1"/>
    </source>
</evidence>
<proteinExistence type="predicted"/>
<accession>X0ZEN7</accession>
<dbReference type="InterPro" id="IPR007539">
    <property type="entry name" value="DUF551"/>
</dbReference>
<evidence type="ECO:0000259" key="1">
    <source>
        <dbReference type="Pfam" id="PF04448"/>
    </source>
</evidence>
<dbReference type="Pfam" id="PF04448">
    <property type="entry name" value="DUF551"/>
    <property type="match status" value="1"/>
</dbReference>
<sequence length="105" mass="12241">MTTKLKWHSVREKLPEPGKRVLCCDITPTRDTFSQEVLFTSALEPCNENKTSAAWAHYINEKCYTFREIISEKTWSVSHWMPLIPVPSNNNLVKNNSDRFEILDL</sequence>
<protein>
    <recommendedName>
        <fullName evidence="1">DUF551 domain-containing protein</fullName>
    </recommendedName>
</protein>
<organism evidence="2">
    <name type="scientific">marine sediment metagenome</name>
    <dbReference type="NCBI Taxonomy" id="412755"/>
    <lineage>
        <taxon>unclassified sequences</taxon>
        <taxon>metagenomes</taxon>
        <taxon>ecological metagenomes</taxon>
    </lineage>
</organism>
<reference evidence="2" key="1">
    <citation type="journal article" date="2014" name="Front. Microbiol.">
        <title>High frequency of phylogenetically diverse reductive dehalogenase-homologous genes in deep subseafloor sedimentary metagenomes.</title>
        <authorList>
            <person name="Kawai M."/>
            <person name="Futagami T."/>
            <person name="Toyoda A."/>
            <person name="Takaki Y."/>
            <person name="Nishi S."/>
            <person name="Hori S."/>
            <person name="Arai W."/>
            <person name="Tsubouchi T."/>
            <person name="Morono Y."/>
            <person name="Uchiyama I."/>
            <person name="Ito T."/>
            <person name="Fujiyama A."/>
            <person name="Inagaki F."/>
            <person name="Takami H."/>
        </authorList>
    </citation>
    <scope>NUCLEOTIDE SEQUENCE</scope>
    <source>
        <strain evidence="2">Expedition CK06-06</strain>
    </source>
</reference>
<dbReference type="AlphaFoldDB" id="X0ZEN7"/>